<feature type="compositionally biased region" description="Low complexity" evidence="1">
    <location>
        <begin position="159"/>
        <end position="179"/>
    </location>
</feature>
<sequence length="360" mass="37389">MAAQHLNAALPTAAAPPPPRRAHPGYGKQTVHGQHPSSSQDFAFLPMRERYVAGYVDRLPDGAAMDIKSLAKDLPLYGQMAIGSALRALAVAGHLRRVRCRVESGGQYRWVTRTHWSRTAHDNEWWTAHLSGDGLAAGSAAEPVSAPETGPLPSPDASGPYAPEALPGPGPLAYADAGDAGSGERATTDLAPRTSAAYLALAGLGRHEPRLGLSAADCAALEPLAAAWFARGVDTDYLVHALSSGIPAVIDAPRGFVRRRLTDKIPPRLPRADIPPPPGAPAAARPLMVECAECGRPGPPGALPDGLCRPCRAAGRKPQTPVSGAPVPDTPAPSAPDAQPVGERDVAALVGSLRNLMRAP</sequence>
<dbReference type="RefSeq" id="WP_150487663.1">
    <property type="nucleotide sequence ID" value="NZ_BMUV01000001.1"/>
</dbReference>
<evidence type="ECO:0000256" key="1">
    <source>
        <dbReference type="SAM" id="MobiDB-lite"/>
    </source>
</evidence>
<name>A0A5J6FBF3_9ACTN</name>
<dbReference type="OrthoDB" id="4350229at2"/>
<organism evidence="2 3">
    <name type="scientific">Streptomyces nitrosporeus</name>
    <dbReference type="NCBI Taxonomy" id="28894"/>
    <lineage>
        <taxon>Bacteria</taxon>
        <taxon>Bacillati</taxon>
        <taxon>Actinomycetota</taxon>
        <taxon>Actinomycetes</taxon>
        <taxon>Kitasatosporales</taxon>
        <taxon>Streptomycetaceae</taxon>
        <taxon>Streptomyces</taxon>
    </lineage>
</organism>
<dbReference type="AlphaFoldDB" id="A0A5J6FBF3"/>
<proteinExistence type="predicted"/>
<dbReference type="Proteomes" id="UP000326178">
    <property type="component" value="Chromosome"/>
</dbReference>
<evidence type="ECO:0000313" key="3">
    <source>
        <dbReference type="Proteomes" id="UP000326178"/>
    </source>
</evidence>
<feature type="region of interest" description="Disordered" evidence="1">
    <location>
        <begin position="1"/>
        <end position="39"/>
    </location>
</feature>
<feature type="compositionally biased region" description="Low complexity" evidence="1">
    <location>
        <begin position="1"/>
        <end position="13"/>
    </location>
</feature>
<dbReference type="KEGG" id="snk:CP967_10220"/>
<dbReference type="EMBL" id="CP023702">
    <property type="protein sequence ID" value="QEU72310.1"/>
    <property type="molecule type" value="Genomic_DNA"/>
</dbReference>
<feature type="region of interest" description="Disordered" evidence="1">
    <location>
        <begin position="314"/>
        <end position="345"/>
    </location>
</feature>
<reference evidence="2 3" key="1">
    <citation type="submission" date="2017-09" db="EMBL/GenBank/DDBJ databases">
        <authorList>
            <person name="Lee N."/>
            <person name="Cho B.-K."/>
        </authorList>
    </citation>
    <scope>NUCLEOTIDE SEQUENCE [LARGE SCALE GENOMIC DNA]</scope>
    <source>
        <strain evidence="2 3">ATCC 12769</strain>
    </source>
</reference>
<feature type="region of interest" description="Disordered" evidence="1">
    <location>
        <begin position="137"/>
        <end position="189"/>
    </location>
</feature>
<accession>A0A5J6FBF3</accession>
<protein>
    <submittedName>
        <fullName evidence="2">MarR family transcriptional regulator</fullName>
    </submittedName>
</protein>
<keyword evidence="3" id="KW-1185">Reference proteome</keyword>
<evidence type="ECO:0000313" key="2">
    <source>
        <dbReference type="EMBL" id="QEU72310.1"/>
    </source>
</evidence>
<gene>
    <name evidence="2" type="ORF">CP967_10220</name>
</gene>